<evidence type="ECO:0000256" key="10">
    <source>
        <dbReference type="ARBA" id="ARBA00023295"/>
    </source>
</evidence>
<keyword evidence="10" id="KW-0326">Glycosidase</keyword>
<reference evidence="18" key="4">
    <citation type="journal article" date="2015" name="G3 (Bethesda)">
        <title>Genome sequences of three phytopathogenic species of the Magnaporthaceae family of fungi.</title>
        <authorList>
            <person name="Okagaki L.H."/>
            <person name="Nunes C.C."/>
            <person name="Sailsbery J."/>
            <person name="Clay B."/>
            <person name="Brown D."/>
            <person name="John T."/>
            <person name="Oh Y."/>
            <person name="Young N."/>
            <person name="Fitzgerald M."/>
            <person name="Haas B.J."/>
            <person name="Zeng Q."/>
            <person name="Young S."/>
            <person name="Adiconis X."/>
            <person name="Fan L."/>
            <person name="Levin J.Z."/>
            <person name="Mitchell T.K."/>
            <person name="Okubara P.A."/>
            <person name="Farman M.L."/>
            <person name="Kohn L.M."/>
            <person name="Birren B."/>
            <person name="Ma L.-J."/>
            <person name="Dean R.A."/>
        </authorList>
    </citation>
    <scope>NUCLEOTIDE SEQUENCE</scope>
    <source>
        <strain evidence="18">R3-111a-1</strain>
    </source>
</reference>
<evidence type="ECO:0000256" key="15">
    <source>
        <dbReference type="SAM" id="SignalP"/>
    </source>
</evidence>
<dbReference type="eggNOG" id="ENOG502QVQI">
    <property type="taxonomic scope" value="Eukaryota"/>
</dbReference>
<evidence type="ECO:0000256" key="12">
    <source>
        <dbReference type="ARBA" id="ARBA00038074"/>
    </source>
</evidence>
<dbReference type="PROSITE" id="PS51762">
    <property type="entry name" value="GH16_2"/>
    <property type="match status" value="1"/>
</dbReference>
<dbReference type="InterPro" id="IPR000757">
    <property type="entry name" value="Beta-glucanase-like"/>
</dbReference>
<organism evidence="17">
    <name type="scientific">Gaeumannomyces tritici (strain R3-111a-1)</name>
    <name type="common">Wheat and barley take-all root rot fungus</name>
    <name type="synonym">Gaeumannomyces graminis var. tritici</name>
    <dbReference type="NCBI Taxonomy" id="644352"/>
    <lineage>
        <taxon>Eukaryota</taxon>
        <taxon>Fungi</taxon>
        <taxon>Dikarya</taxon>
        <taxon>Ascomycota</taxon>
        <taxon>Pezizomycotina</taxon>
        <taxon>Sordariomycetes</taxon>
        <taxon>Sordariomycetidae</taxon>
        <taxon>Magnaporthales</taxon>
        <taxon>Magnaporthaceae</taxon>
        <taxon>Gaeumannomyces</taxon>
    </lineage>
</organism>
<feature type="transmembrane region" description="Helical" evidence="14">
    <location>
        <begin position="308"/>
        <end position="328"/>
    </location>
</feature>
<reference evidence="17" key="3">
    <citation type="submission" date="2010-09" db="EMBL/GenBank/DDBJ databases">
        <title>Annotation of Gaeumannomyces graminis var. tritici R3-111a-1.</title>
        <authorList>
            <consortium name="The Broad Institute Genome Sequencing Platform"/>
            <person name="Ma L.-J."/>
            <person name="Dead R."/>
            <person name="Young S.K."/>
            <person name="Zeng Q."/>
            <person name="Gargeya S."/>
            <person name="Fitzgerald M."/>
            <person name="Haas B."/>
            <person name="Abouelleil A."/>
            <person name="Alvarado L."/>
            <person name="Arachchi H.M."/>
            <person name="Berlin A."/>
            <person name="Brown A."/>
            <person name="Chapman S.B."/>
            <person name="Chen Z."/>
            <person name="Dunbar C."/>
            <person name="Freedman E."/>
            <person name="Gearin G."/>
            <person name="Gellesch M."/>
            <person name="Goldberg J."/>
            <person name="Griggs A."/>
            <person name="Gujja S."/>
            <person name="Heiman D."/>
            <person name="Howarth C."/>
            <person name="Larson L."/>
            <person name="Lui A."/>
            <person name="MacDonald P.J.P."/>
            <person name="Mehta T."/>
            <person name="Montmayeur A."/>
            <person name="Murphy C."/>
            <person name="Neiman D."/>
            <person name="Pearson M."/>
            <person name="Priest M."/>
            <person name="Roberts A."/>
            <person name="Saif S."/>
            <person name="Shea T."/>
            <person name="Shenoy N."/>
            <person name="Sisk P."/>
            <person name="Stolte C."/>
            <person name="Sykes S."/>
            <person name="Yandava C."/>
            <person name="Wortman J."/>
            <person name="Nusbaum C."/>
            <person name="Birren B."/>
        </authorList>
    </citation>
    <scope>NUCLEOTIDE SEQUENCE</scope>
    <source>
        <strain evidence="17">R3-111a-1</strain>
    </source>
</reference>
<dbReference type="GO" id="GO:0008843">
    <property type="term" value="F:endochitinase activity"/>
    <property type="evidence" value="ECO:0007669"/>
    <property type="project" value="UniProtKB-EC"/>
</dbReference>
<dbReference type="STRING" id="644352.J3PEB7"/>
<evidence type="ECO:0000256" key="5">
    <source>
        <dbReference type="ARBA" id="ARBA00022679"/>
    </source>
</evidence>
<feature type="region of interest" description="Disordered" evidence="13">
    <location>
        <begin position="423"/>
        <end position="559"/>
    </location>
</feature>
<evidence type="ECO:0000256" key="14">
    <source>
        <dbReference type="SAM" id="Phobius"/>
    </source>
</evidence>
<dbReference type="EC" id="3.2.1.14" evidence="3"/>
<keyword evidence="11" id="KW-0961">Cell wall biogenesis/degradation</keyword>
<dbReference type="HOGENOM" id="CLU_027506_1_0_1"/>
<evidence type="ECO:0000259" key="16">
    <source>
        <dbReference type="PROSITE" id="PS51762"/>
    </source>
</evidence>
<keyword evidence="19" id="KW-1185">Reference proteome</keyword>
<dbReference type="Pfam" id="PF00722">
    <property type="entry name" value="Glyco_hydro_16"/>
    <property type="match status" value="1"/>
</dbReference>
<keyword evidence="4" id="KW-0328">Glycosyltransferase</keyword>
<comment type="subcellular location">
    <subcellularLocation>
        <location evidence="2">Membrane</location>
    </subcellularLocation>
</comment>
<evidence type="ECO:0000313" key="18">
    <source>
        <dbReference type="EnsemblFungi" id="EJT70817"/>
    </source>
</evidence>
<evidence type="ECO:0000256" key="6">
    <source>
        <dbReference type="ARBA" id="ARBA00022729"/>
    </source>
</evidence>
<dbReference type="CDD" id="cd02183">
    <property type="entry name" value="GH16_fungal_CRH1_transglycosylase"/>
    <property type="match status" value="1"/>
</dbReference>
<evidence type="ECO:0000256" key="2">
    <source>
        <dbReference type="ARBA" id="ARBA00004370"/>
    </source>
</evidence>
<evidence type="ECO:0000313" key="17">
    <source>
        <dbReference type="EMBL" id="EJT70817.1"/>
    </source>
</evidence>
<reference evidence="18" key="5">
    <citation type="submission" date="2018-04" db="UniProtKB">
        <authorList>
            <consortium name="EnsemblFungi"/>
        </authorList>
    </citation>
    <scope>IDENTIFICATION</scope>
    <source>
        <strain evidence="18">R3-111a-1</strain>
    </source>
</reference>
<dbReference type="EnsemblFungi" id="EJT70817">
    <property type="protein sequence ID" value="EJT70817"/>
    <property type="gene ID" value="GGTG_11840"/>
</dbReference>
<keyword evidence="14" id="KW-1133">Transmembrane helix</keyword>
<dbReference type="GO" id="GO:0031505">
    <property type="term" value="P:fungal-type cell wall organization"/>
    <property type="evidence" value="ECO:0007669"/>
    <property type="project" value="TreeGrafter"/>
</dbReference>
<dbReference type="PANTHER" id="PTHR10963">
    <property type="entry name" value="GLYCOSYL HYDROLASE-RELATED"/>
    <property type="match status" value="1"/>
</dbReference>
<comment type="catalytic activity">
    <reaction evidence="1">
        <text>Random endo-hydrolysis of N-acetyl-beta-D-glucosaminide (1-&gt;4)-beta-linkages in chitin and chitodextrins.</text>
        <dbReference type="EC" id="3.2.1.14"/>
    </reaction>
</comment>
<evidence type="ECO:0000313" key="19">
    <source>
        <dbReference type="Proteomes" id="UP000006039"/>
    </source>
</evidence>
<dbReference type="Gene3D" id="2.60.120.200">
    <property type="match status" value="1"/>
</dbReference>
<gene>
    <name evidence="18" type="primary">20352298</name>
    <name evidence="17" type="ORF">GGTG_11840</name>
</gene>
<dbReference type="GO" id="GO:0016757">
    <property type="term" value="F:glycosyltransferase activity"/>
    <property type="evidence" value="ECO:0007669"/>
    <property type="project" value="UniProtKB-KW"/>
</dbReference>
<dbReference type="OrthoDB" id="4781at2759"/>
<evidence type="ECO:0000256" key="4">
    <source>
        <dbReference type="ARBA" id="ARBA00022676"/>
    </source>
</evidence>
<feature type="domain" description="GH16" evidence="16">
    <location>
        <begin position="51"/>
        <end position="252"/>
    </location>
</feature>
<feature type="region of interest" description="Disordered" evidence="13">
    <location>
        <begin position="375"/>
        <end position="405"/>
    </location>
</feature>
<protein>
    <recommendedName>
        <fullName evidence="3">chitinase</fullName>
        <ecNumber evidence="3">3.2.1.14</ecNumber>
    </recommendedName>
</protein>
<dbReference type="GO" id="GO:0009277">
    <property type="term" value="C:fungal-type cell wall"/>
    <property type="evidence" value="ECO:0007669"/>
    <property type="project" value="TreeGrafter"/>
</dbReference>
<name>J3PEB7_GAET3</name>
<reference evidence="19" key="1">
    <citation type="submission" date="2010-07" db="EMBL/GenBank/DDBJ databases">
        <title>The genome sequence of Gaeumannomyces graminis var. tritici strain R3-111a-1.</title>
        <authorList>
            <consortium name="The Broad Institute Genome Sequencing Platform"/>
            <person name="Ma L.-J."/>
            <person name="Dead R."/>
            <person name="Young S."/>
            <person name="Zeng Q."/>
            <person name="Koehrsen M."/>
            <person name="Alvarado L."/>
            <person name="Berlin A."/>
            <person name="Chapman S.B."/>
            <person name="Chen Z."/>
            <person name="Freedman E."/>
            <person name="Gellesch M."/>
            <person name="Goldberg J."/>
            <person name="Griggs A."/>
            <person name="Gujja S."/>
            <person name="Heilman E.R."/>
            <person name="Heiman D."/>
            <person name="Hepburn T."/>
            <person name="Howarth C."/>
            <person name="Jen D."/>
            <person name="Larson L."/>
            <person name="Mehta T."/>
            <person name="Neiman D."/>
            <person name="Pearson M."/>
            <person name="Roberts A."/>
            <person name="Saif S."/>
            <person name="Shea T."/>
            <person name="Shenoy N."/>
            <person name="Sisk P."/>
            <person name="Stolte C."/>
            <person name="Sykes S."/>
            <person name="Walk T."/>
            <person name="White J."/>
            <person name="Yandava C."/>
            <person name="Haas B."/>
            <person name="Nusbaum C."/>
            <person name="Birren B."/>
        </authorList>
    </citation>
    <scope>NUCLEOTIDE SEQUENCE [LARGE SCALE GENOMIC DNA]</scope>
    <source>
        <strain evidence="19">R3-111a-1</strain>
    </source>
</reference>
<dbReference type="GO" id="GO:0005975">
    <property type="term" value="P:carbohydrate metabolic process"/>
    <property type="evidence" value="ECO:0007669"/>
    <property type="project" value="InterPro"/>
</dbReference>
<accession>J3PEB7</accession>
<keyword evidence="8 14" id="KW-0472">Membrane</keyword>
<dbReference type="InterPro" id="IPR013320">
    <property type="entry name" value="ConA-like_dom_sf"/>
</dbReference>
<dbReference type="SUPFAM" id="SSF49899">
    <property type="entry name" value="Concanavalin A-like lectins/glucanases"/>
    <property type="match status" value="1"/>
</dbReference>
<dbReference type="GO" id="GO:0016020">
    <property type="term" value="C:membrane"/>
    <property type="evidence" value="ECO:0007669"/>
    <property type="project" value="UniProtKB-SubCell"/>
</dbReference>
<comment type="similarity">
    <text evidence="12">Belongs to the glycosyl hydrolase 16 family. CRH1 subfamily.</text>
</comment>
<keyword evidence="9" id="KW-0325">Glycoprotein</keyword>
<keyword evidence="5" id="KW-0808">Transferase</keyword>
<feature type="chain" id="PRO_5015095240" description="chitinase" evidence="15">
    <location>
        <begin position="27"/>
        <end position="559"/>
    </location>
</feature>
<dbReference type="GeneID" id="20352298"/>
<keyword evidence="14" id="KW-0812">Transmembrane</keyword>
<keyword evidence="7" id="KW-0378">Hydrolase</keyword>
<feature type="compositionally biased region" description="Pro residues" evidence="13">
    <location>
        <begin position="493"/>
        <end position="505"/>
    </location>
</feature>
<evidence type="ECO:0000256" key="3">
    <source>
        <dbReference type="ARBA" id="ARBA00012729"/>
    </source>
</evidence>
<feature type="compositionally biased region" description="Gly residues" evidence="13">
    <location>
        <begin position="545"/>
        <end position="559"/>
    </location>
</feature>
<feature type="signal peptide" evidence="15">
    <location>
        <begin position="1"/>
        <end position="26"/>
    </location>
</feature>
<evidence type="ECO:0000256" key="9">
    <source>
        <dbReference type="ARBA" id="ARBA00023180"/>
    </source>
</evidence>
<sequence length="559" mass="60086">MIPSPSIFSAFALLASSALHFGNVAAQTHGLTDCQPLVKECPPNKAFGMAHNWNFNTTPAAWETKVGPMTYDNQNGAAFTITKQGESPTLRSNYYIFFGRVEIIAKAAPGVGMISSMMLLSDDLDEIDWEFLGINQTHALTNYFGKGIEDFTKGIYYPVNGGVQADFHNYTTLWTKDRLDWIIDGQIVRTLLPKDANNTYNYPQTPMRISLGIWASSDPRLGKGTQEWGGGASDFSKGPFSMYVKSTYVEDFSSGKEYVYGDRSGTHQSIKIVAGESTANVTIMAAQTQDKSISERWNELSSSAKTGVYVGASAFVAIIAGSLLFYFLRQRKRGQEEARLAAEREERERVELEQYRKAGINPDSLVQQTEYNANARDDMGSRGGGNSLDGQAVAPGSPLNEKSWGAPMNAAVTAGAAAGGAAAANGMRSPSVPLLRDGPPSPNHNGFNGQYYDGQPGQYQQQQQYGRDLASQGGMRTSPGPAGMVSPMRTPSPGAPPAFPPPQAPASPGAYGNPGRSYTTPAQRMGSPGPQNGPQRSYTNDPYQGPGGGQQGSGGQQWR</sequence>
<dbReference type="AlphaFoldDB" id="J3PEB7"/>
<evidence type="ECO:0000256" key="11">
    <source>
        <dbReference type="ARBA" id="ARBA00023316"/>
    </source>
</evidence>
<evidence type="ECO:0000256" key="7">
    <source>
        <dbReference type="ARBA" id="ARBA00022801"/>
    </source>
</evidence>
<keyword evidence="6 15" id="KW-0732">Signal</keyword>
<dbReference type="PANTHER" id="PTHR10963:SF27">
    <property type="entry name" value="GLYCOSIDASE-RELATED"/>
    <property type="match status" value="1"/>
</dbReference>
<evidence type="ECO:0000256" key="8">
    <source>
        <dbReference type="ARBA" id="ARBA00023136"/>
    </source>
</evidence>
<dbReference type="RefSeq" id="XP_009227995.1">
    <property type="nucleotide sequence ID" value="XM_009229731.1"/>
</dbReference>
<reference evidence="17" key="2">
    <citation type="submission" date="2010-07" db="EMBL/GenBank/DDBJ databases">
        <authorList>
            <consortium name="The Broad Institute Genome Sequencing Platform"/>
            <consortium name="Broad Institute Genome Sequencing Center for Infectious Disease"/>
            <person name="Ma L.-J."/>
            <person name="Dead R."/>
            <person name="Young S."/>
            <person name="Zeng Q."/>
            <person name="Koehrsen M."/>
            <person name="Alvarado L."/>
            <person name="Berlin A."/>
            <person name="Chapman S.B."/>
            <person name="Chen Z."/>
            <person name="Freedman E."/>
            <person name="Gellesch M."/>
            <person name="Goldberg J."/>
            <person name="Griggs A."/>
            <person name="Gujja S."/>
            <person name="Heilman E.R."/>
            <person name="Heiman D."/>
            <person name="Hepburn T."/>
            <person name="Howarth C."/>
            <person name="Jen D."/>
            <person name="Larson L."/>
            <person name="Mehta T."/>
            <person name="Neiman D."/>
            <person name="Pearson M."/>
            <person name="Roberts A."/>
            <person name="Saif S."/>
            <person name="Shea T."/>
            <person name="Shenoy N."/>
            <person name="Sisk P."/>
            <person name="Stolte C."/>
            <person name="Sykes S."/>
            <person name="Walk T."/>
            <person name="White J."/>
            <person name="Yandava C."/>
            <person name="Haas B."/>
            <person name="Nusbaum C."/>
            <person name="Birren B."/>
        </authorList>
    </citation>
    <scope>NUCLEOTIDE SEQUENCE</scope>
    <source>
        <strain evidence="17">R3-111a-1</strain>
    </source>
</reference>
<dbReference type="Proteomes" id="UP000006039">
    <property type="component" value="Unassembled WGS sequence"/>
</dbReference>
<dbReference type="EMBL" id="GL385401">
    <property type="protein sequence ID" value="EJT70817.1"/>
    <property type="molecule type" value="Genomic_DNA"/>
</dbReference>
<feature type="compositionally biased region" description="Low complexity" evidence="13">
    <location>
        <begin position="449"/>
        <end position="466"/>
    </location>
</feature>
<evidence type="ECO:0000256" key="1">
    <source>
        <dbReference type="ARBA" id="ARBA00000822"/>
    </source>
</evidence>
<dbReference type="InterPro" id="IPR050546">
    <property type="entry name" value="Glycosyl_Hydrlase_16"/>
</dbReference>
<dbReference type="VEuPathDB" id="FungiDB:GGTG_11840"/>
<feature type="compositionally biased region" description="Polar residues" evidence="13">
    <location>
        <begin position="529"/>
        <end position="542"/>
    </location>
</feature>
<evidence type="ECO:0000256" key="13">
    <source>
        <dbReference type="SAM" id="MobiDB-lite"/>
    </source>
</evidence>
<proteinExistence type="inferred from homology"/>